<dbReference type="EMBL" id="FQXT01000004">
    <property type="protein sequence ID" value="SHI13443.1"/>
    <property type="molecule type" value="Genomic_DNA"/>
</dbReference>
<dbReference type="SUPFAM" id="SSF53383">
    <property type="entry name" value="PLP-dependent transferases"/>
    <property type="match status" value="1"/>
</dbReference>
<dbReference type="RefSeq" id="WP_072982979.1">
    <property type="nucleotide sequence ID" value="NZ_FQXT01000004.1"/>
</dbReference>
<dbReference type="GO" id="GO:0030170">
    <property type="term" value="F:pyridoxal phosphate binding"/>
    <property type="evidence" value="ECO:0007669"/>
    <property type="project" value="InterPro"/>
</dbReference>
<dbReference type="Proteomes" id="UP000184240">
    <property type="component" value="Unassembled WGS sequence"/>
</dbReference>
<reference evidence="8" key="2">
    <citation type="submission" date="2016-11" db="EMBL/GenBank/DDBJ databases">
        <authorList>
            <person name="Jaros S."/>
            <person name="Januszkiewicz K."/>
            <person name="Wedrychowicz H."/>
        </authorList>
    </citation>
    <scope>NUCLEOTIDE SEQUENCE [LARGE SCALE GENOMIC DNA]</scope>
    <source>
        <strain evidence="8">DSM 19859</strain>
    </source>
</reference>
<keyword evidence="3 8" id="KW-0032">Aminotransferase</keyword>
<dbReference type="EMBL" id="QOVN01000003">
    <property type="protein sequence ID" value="RXG29341.1"/>
    <property type="molecule type" value="Genomic_DNA"/>
</dbReference>
<dbReference type="GO" id="GO:0005737">
    <property type="term" value="C:cytoplasm"/>
    <property type="evidence" value="ECO:0007669"/>
    <property type="project" value="TreeGrafter"/>
</dbReference>
<dbReference type="AlphaFoldDB" id="A0A1M5YPH7"/>
<organism evidence="8 9">
    <name type="scientific">Leeuwenhoekiella palythoae</name>
    <dbReference type="NCBI Taxonomy" id="573501"/>
    <lineage>
        <taxon>Bacteria</taxon>
        <taxon>Pseudomonadati</taxon>
        <taxon>Bacteroidota</taxon>
        <taxon>Flavobacteriia</taxon>
        <taxon>Flavobacteriales</taxon>
        <taxon>Flavobacteriaceae</taxon>
        <taxon>Leeuwenhoekiella</taxon>
    </lineage>
</organism>
<accession>A0A1M5YPH7</accession>
<protein>
    <submittedName>
        <fullName evidence="8">Methionine aminotransferase</fullName>
    </submittedName>
</protein>
<proteinExistence type="inferred from homology"/>
<keyword evidence="5" id="KW-0663">Pyridoxal phosphate</keyword>
<dbReference type="InterPro" id="IPR015424">
    <property type="entry name" value="PyrdxlP-dep_Trfase"/>
</dbReference>
<evidence type="ECO:0000259" key="6">
    <source>
        <dbReference type="Pfam" id="PF00155"/>
    </source>
</evidence>
<evidence type="ECO:0000256" key="1">
    <source>
        <dbReference type="ARBA" id="ARBA00001933"/>
    </source>
</evidence>
<dbReference type="STRING" id="573501.SAMN04487999_2163"/>
<comment type="similarity">
    <text evidence="2">Belongs to the class-I pyridoxal-phosphate-dependent aminotransferase family.</text>
</comment>
<feature type="domain" description="Aminotransferase class I/classII large" evidence="6">
    <location>
        <begin position="25"/>
        <end position="372"/>
    </location>
</feature>
<evidence type="ECO:0000313" key="8">
    <source>
        <dbReference type="EMBL" id="SHI13443.1"/>
    </source>
</evidence>
<dbReference type="InterPro" id="IPR004839">
    <property type="entry name" value="Aminotransferase_I/II_large"/>
</dbReference>
<name>A0A1M5YPH7_9FLAO</name>
<evidence type="ECO:0000256" key="2">
    <source>
        <dbReference type="ARBA" id="ARBA00007441"/>
    </source>
</evidence>
<evidence type="ECO:0000256" key="4">
    <source>
        <dbReference type="ARBA" id="ARBA00022679"/>
    </source>
</evidence>
<evidence type="ECO:0000256" key="5">
    <source>
        <dbReference type="ARBA" id="ARBA00022898"/>
    </source>
</evidence>
<reference evidence="9" key="1">
    <citation type="submission" date="2016-11" db="EMBL/GenBank/DDBJ databases">
        <authorList>
            <person name="Varghese N."/>
            <person name="Submissions S."/>
        </authorList>
    </citation>
    <scope>NUCLEOTIDE SEQUENCE [LARGE SCALE GENOMIC DNA]</scope>
    <source>
        <strain evidence="9">DSM 19859</strain>
    </source>
</reference>
<evidence type="ECO:0000256" key="3">
    <source>
        <dbReference type="ARBA" id="ARBA00022576"/>
    </source>
</evidence>
<evidence type="ECO:0000313" key="7">
    <source>
        <dbReference type="EMBL" id="RXG29341.1"/>
    </source>
</evidence>
<dbReference type="InterPro" id="IPR051326">
    <property type="entry name" value="Kynurenine-oxoglutarate_AT"/>
</dbReference>
<reference evidence="7 10" key="3">
    <citation type="submission" date="2018-07" db="EMBL/GenBank/DDBJ databases">
        <title>Leeuwenhoekiella genomics.</title>
        <authorList>
            <person name="Tahon G."/>
            <person name="Willems A."/>
        </authorList>
    </citation>
    <scope>NUCLEOTIDE SEQUENCE [LARGE SCALE GENOMIC DNA]</scope>
    <source>
        <strain evidence="7 10">LMG 24856</strain>
    </source>
</reference>
<keyword evidence="10" id="KW-1185">Reference proteome</keyword>
<dbReference type="Pfam" id="PF00155">
    <property type="entry name" value="Aminotran_1_2"/>
    <property type="match status" value="1"/>
</dbReference>
<dbReference type="PANTHER" id="PTHR43807:SF20">
    <property type="entry name" value="FI04487P"/>
    <property type="match status" value="1"/>
</dbReference>
<evidence type="ECO:0000313" key="9">
    <source>
        <dbReference type="Proteomes" id="UP000184240"/>
    </source>
</evidence>
<dbReference type="InterPro" id="IPR015421">
    <property type="entry name" value="PyrdxlP-dep_Trfase_major"/>
</dbReference>
<sequence length="378" mass="42421">MRSKLPQNKLSIFAVMSKMAAQYNAINLSQGFPDFNTDPELIRLVTQAMQNGANQYAPLAGYLPLRENIAAMVQELRGATYDPEHEICITVGASEALYVAITAFVHRDDEVIVLKPAYDTYEPTIALQGGIPVPVQLDAPYTTVDWDAVAAAITPKTRMLVLNNPHNPSGMVLKDTDLKRLEELVKDTDILILSDEVYEHIVFDEKQHRSVASYPGLKERALVTASFGKTFHTTGWKMGYCLAPKALMAEFNKVHQNTVFCVHHPTQVALAEYLNEPEHYLNLGSFYQRKRDVFLNAIQGSRFRFTSSEGTYFQMLDYTGISDLNDVAFAEYLTKEKGLASIPVSVFNKEQRDDHLLRFCFAKEEDTLLKAAAILNAI</sequence>
<comment type="cofactor">
    <cofactor evidence="1">
        <name>pyridoxal 5'-phosphate</name>
        <dbReference type="ChEBI" id="CHEBI:597326"/>
    </cofactor>
</comment>
<dbReference type="NCBIfam" id="NF006569">
    <property type="entry name" value="PRK09082.1"/>
    <property type="match status" value="1"/>
</dbReference>
<dbReference type="GO" id="GO:0016212">
    <property type="term" value="F:kynurenine-oxoglutarate transaminase activity"/>
    <property type="evidence" value="ECO:0007669"/>
    <property type="project" value="TreeGrafter"/>
</dbReference>
<dbReference type="OrthoDB" id="9802328at2"/>
<dbReference type="FunFam" id="3.40.640.10:FF:000033">
    <property type="entry name" value="Aspartate aminotransferase"/>
    <property type="match status" value="1"/>
</dbReference>
<dbReference type="Proteomes" id="UP000290037">
    <property type="component" value="Unassembled WGS sequence"/>
</dbReference>
<dbReference type="PANTHER" id="PTHR43807">
    <property type="entry name" value="FI04487P"/>
    <property type="match status" value="1"/>
</dbReference>
<gene>
    <name evidence="7" type="ORF">DSM01_1439</name>
    <name evidence="8" type="ORF">SAMN04487999_2163</name>
</gene>
<keyword evidence="4 8" id="KW-0808">Transferase</keyword>
<dbReference type="CDD" id="cd00609">
    <property type="entry name" value="AAT_like"/>
    <property type="match status" value="1"/>
</dbReference>
<evidence type="ECO:0000313" key="10">
    <source>
        <dbReference type="Proteomes" id="UP000290037"/>
    </source>
</evidence>
<dbReference type="Gene3D" id="3.40.640.10">
    <property type="entry name" value="Type I PLP-dependent aspartate aminotransferase-like (Major domain)"/>
    <property type="match status" value="1"/>
</dbReference>
<dbReference type="Gene3D" id="3.90.1150.10">
    <property type="entry name" value="Aspartate Aminotransferase, domain 1"/>
    <property type="match status" value="1"/>
</dbReference>
<dbReference type="InterPro" id="IPR015422">
    <property type="entry name" value="PyrdxlP-dep_Trfase_small"/>
</dbReference>